<dbReference type="Pfam" id="PF25502">
    <property type="entry name" value="DUF7915"/>
    <property type="match status" value="1"/>
</dbReference>
<sequence length="668" mass="74817">MVTGSQAELGMAAVEGEVGPTKDVIKALVQTLVDPSLPLMASADDPPSMDAQISVARQMHAVVLLYNYYHRKQKPELEYLDYVSFCKLAMSLWPSLAAFMNITSQSESVTENELSLTEKLVKDACNISLNLDASKDVPLIEKWPIAKVGVLLIDPNKENCLLWFGSVTEGVWSLIEKDIDELSQGILAEEKVGTKRKFVSRKANMQQIAFDAVKEKSALVFLLLQKNQSSFESRKIERADLVLLETHVTYSLSKAKSATQFYMMQYKRPFSTNQTVPLKFLVESLQGPLAEKYGDCWESTAFVEYYHMVPYVEFIASWLSRKDLCLPSLNGYSGPSTTKTGEKESTSTKKIALPTKEPSPKTLAFEKIHKKSNQVSMKAEKVIYPDIFNEDDYEYLKGSLSGTSKGSESTKTSPKSEDTSMKLNSKTIVYNRSRENTPSVKNVAHNPEATNFNVAIPKALKPNDTLCRDDMKTAEKGDVNNSSSQNGIVAVTENPVVQLEEPYYIEMKNEKDELDRLNALALLARKRQALLSQICTLEDEFALYEDCMERIRDVGDSDLARQCINSILSHSSTLLPKNEIQILEKGHQPVESHCNIFHPGVSSCDYLEYLCGKNNWRLPRYFVKPSDGKFMSKVVVTGKNFELCVEGNWECSPCEARESSAVGMIAKL</sequence>
<feature type="compositionally biased region" description="Low complexity" evidence="1">
    <location>
        <begin position="399"/>
        <end position="413"/>
    </location>
</feature>
<reference evidence="5" key="1">
    <citation type="journal article" date="2019" name="Curr. Biol.">
        <title>Genome Sequence of Striga asiatica Provides Insight into the Evolution of Plant Parasitism.</title>
        <authorList>
            <person name="Yoshida S."/>
            <person name="Kim S."/>
            <person name="Wafula E.K."/>
            <person name="Tanskanen J."/>
            <person name="Kim Y.M."/>
            <person name="Honaas L."/>
            <person name="Yang Z."/>
            <person name="Spallek T."/>
            <person name="Conn C.E."/>
            <person name="Ichihashi Y."/>
            <person name="Cheong K."/>
            <person name="Cui S."/>
            <person name="Der J.P."/>
            <person name="Gundlach H."/>
            <person name="Jiao Y."/>
            <person name="Hori C."/>
            <person name="Ishida J.K."/>
            <person name="Kasahara H."/>
            <person name="Kiba T."/>
            <person name="Kim M.S."/>
            <person name="Koo N."/>
            <person name="Laohavisit A."/>
            <person name="Lee Y.H."/>
            <person name="Lumba S."/>
            <person name="McCourt P."/>
            <person name="Mortimer J.C."/>
            <person name="Mutuku J.M."/>
            <person name="Nomura T."/>
            <person name="Sasaki-Sekimoto Y."/>
            <person name="Seto Y."/>
            <person name="Wang Y."/>
            <person name="Wakatake T."/>
            <person name="Sakakibara H."/>
            <person name="Demura T."/>
            <person name="Yamaguchi S."/>
            <person name="Yoneyama K."/>
            <person name="Manabe R.I."/>
            <person name="Nelson D.C."/>
            <person name="Schulman A.H."/>
            <person name="Timko M.P."/>
            <person name="dePamphilis C.W."/>
            <person name="Choi D."/>
            <person name="Shirasu K."/>
        </authorList>
    </citation>
    <scope>NUCLEOTIDE SEQUENCE [LARGE SCALE GENOMIC DNA]</scope>
    <source>
        <strain evidence="5">cv. UVA1</strain>
    </source>
</reference>
<evidence type="ECO:0000259" key="3">
    <source>
        <dbReference type="Pfam" id="PF25502"/>
    </source>
</evidence>
<gene>
    <name evidence="4" type="ORF">STAS_14353</name>
</gene>
<organism evidence="4 5">
    <name type="scientific">Striga asiatica</name>
    <name type="common">Asiatic witchweed</name>
    <name type="synonym">Buchnera asiatica</name>
    <dbReference type="NCBI Taxonomy" id="4170"/>
    <lineage>
        <taxon>Eukaryota</taxon>
        <taxon>Viridiplantae</taxon>
        <taxon>Streptophyta</taxon>
        <taxon>Embryophyta</taxon>
        <taxon>Tracheophyta</taxon>
        <taxon>Spermatophyta</taxon>
        <taxon>Magnoliopsida</taxon>
        <taxon>eudicotyledons</taxon>
        <taxon>Gunneridae</taxon>
        <taxon>Pentapetalae</taxon>
        <taxon>asterids</taxon>
        <taxon>lamiids</taxon>
        <taxon>Lamiales</taxon>
        <taxon>Orobanchaceae</taxon>
        <taxon>Buchnereae</taxon>
        <taxon>Striga</taxon>
    </lineage>
</organism>
<feature type="domain" description="DUF7913" evidence="2">
    <location>
        <begin position="17"/>
        <end position="132"/>
    </location>
</feature>
<dbReference type="InterPro" id="IPR057235">
    <property type="entry name" value="DUF7913"/>
</dbReference>
<proteinExistence type="predicted"/>
<feature type="region of interest" description="Disordered" evidence="1">
    <location>
        <begin position="399"/>
        <end position="421"/>
    </location>
</feature>
<dbReference type="PANTHER" id="PTHR33913">
    <property type="entry name" value="ALEURONE LAYER MORPHOGENESIS PROTEIN"/>
    <property type="match status" value="1"/>
</dbReference>
<name>A0A5A7PYE9_STRAF</name>
<dbReference type="OrthoDB" id="1909634at2759"/>
<protein>
    <submittedName>
        <fullName evidence="4">T21E18.2 protein</fullName>
    </submittedName>
</protein>
<accession>A0A5A7PYE9</accession>
<dbReference type="EMBL" id="BKCP01005405">
    <property type="protein sequence ID" value="GER37913.1"/>
    <property type="molecule type" value="Genomic_DNA"/>
</dbReference>
<dbReference type="Proteomes" id="UP000325081">
    <property type="component" value="Unassembled WGS sequence"/>
</dbReference>
<dbReference type="InterPro" id="IPR057237">
    <property type="entry name" value="DUF7915"/>
</dbReference>
<keyword evidence="5" id="KW-1185">Reference proteome</keyword>
<evidence type="ECO:0000256" key="1">
    <source>
        <dbReference type="SAM" id="MobiDB-lite"/>
    </source>
</evidence>
<dbReference type="AlphaFoldDB" id="A0A5A7PYE9"/>
<dbReference type="Pfam" id="PF25500">
    <property type="entry name" value="DUF7913"/>
    <property type="match status" value="1"/>
</dbReference>
<feature type="domain" description="DUF7915" evidence="3">
    <location>
        <begin position="168"/>
        <end position="321"/>
    </location>
</feature>
<evidence type="ECO:0000313" key="4">
    <source>
        <dbReference type="EMBL" id="GER37913.1"/>
    </source>
</evidence>
<dbReference type="PANTHER" id="PTHR33913:SF1">
    <property type="entry name" value="DRBM DOMAIN-CONTAINING PROTEIN"/>
    <property type="match status" value="1"/>
</dbReference>
<comment type="caution">
    <text evidence="4">The sequence shown here is derived from an EMBL/GenBank/DDBJ whole genome shotgun (WGS) entry which is preliminary data.</text>
</comment>
<feature type="region of interest" description="Disordered" evidence="1">
    <location>
        <begin position="333"/>
        <end position="355"/>
    </location>
</feature>
<evidence type="ECO:0000259" key="2">
    <source>
        <dbReference type="Pfam" id="PF25500"/>
    </source>
</evidence>
<evidence type="ECO:0000313" key="5">
    <source>
        <dbReference type="Proteomes" id="UP000325081"/>
    </source>
</evidence>